<dbReference type="Proteomes" id="UP000002009">
    <property type="component" value="Chromosome 14"/>
</dbReference>
<dbReference type="EMBL" id="CP001332">
    <property type="protein sequence ID" value="ACO67158.1"/>
    <property type="molecule type" value="Genomic_DNA"/>
</dbReference>
<protein>
    <submittedName>
        <fullName evidence="2">Uncharacterized protein</fullName>
    </submittedName>
</protein>
<name>C1EGN8_MICCC</name>
<gene>
    <name evidence="2" type="ORF">MICPUN_104011</name>
</gene>
<organism evidence="2 3">
    <name type="scientific">Micromonas commoda (strain RCC299 / NOUM17 / CCMP2709)</name>
    <name type="common">Picoplanktonic green alga</name>
    <dbReference type="NCBI Taxonomy" id="296587"/>
    <lineage>
        <taxon>Eukaryota</taxon>
        <taxon>Viridiplantae</taxon>
        <taxon>Chlorophyta</taxon>
        <taxon>Mamiellophyceae</taxon>
        <taxon>Mamiellales</taxon>
        <taxon>Mamiellaceae</taxon>
        <taxon>Micromonas</taxon>
    </lineage>
</organism>
<dbReference type="OrthoDB" id="10618780at2759"/>
<feature type="compositionally biased region" description="Basic residues" evidence="1">
    <location>
        <begin position="198"/>
        <end position="216"/>
    </location>
</feature>
<dbReference type="AlphaFoldDB" id="C1EGN8"/>
<feature type="region of interest" description="Disordered" evidence="1">
    <location>
        <begin position="76"/>
        <end position="255"/>
    </location>
</feature>
<reference evidence="2 3" key="1">
    <citation type="journal article" date="2009" name="Science">
        <title>Green evolution and dynamic adaptations revealed by genomes of the marine picoeukaryotes Micromonas.</title>
        <authorList>
            <person name="Worden A.Z."/>
            <person name="Lee J.H."/>
            <person name="Mock T."/>
            <person name="Rouze P."/>
            <person name="Simmons M.P."/>
            <person name="Aerts A.L."/>
            <person name="Allen A.E."/>
            <person name="Cuvelier M.L."/>
            <person name="Derelle E."/>
            <person name="Everett M.V."/>
            <person name="Foulon E."/>
            <person name="Grimwood J."/>
            <person name="Gundlach H."/>
            <person name="Henrissat B."/>
            <person name="Napoli C."/>
            <person name="McDonald S.M."/>
            <person name="Parker M.S."/>
            <person name="Rombauts S."/>
            <person name="Salamov A."/>
            <person name="Von Dassow P."/>
            <person name="Badger J.H."/>
            <person name="Coutinho P.M."/>
            <person name="Demir E."/>
            <person name="Dubchak I."/>
            <person name="Gentemann C."/>
            <person name="Eikrem W."/>
            <person name="Gready J.E."/>
            <person name="John U."/>
            <person name="Lanier W."/>
            <person name="Lindquist E.A."/>
            <person name="Lucas S."/>
            <person name="Mayer K.F."/>
            <person name="Moreau H."/>
            <person name="Not F."/>
            <person name="Otillar R."/>
            <person name="Panaud O."/>
            <person name="Pangilinan J."/>
            <person name="Paulsen I."/>
            <person name="Piegu B."/>
            <person name="Poliakov A."/>
            <person name="Robbens S."/>
            <person name="Schmutz J."/>
            <person name="Toulza E."/>
            <person name="Wyss T."/>
            <person name="Zelensky A."/>
            <person name="Zhou K."/>
            <person name="Armbrust E.V."/>
            <person name="Bhattacharya D."/>
            <person name="Goodenough U.W."/>
            <person name="Van de Peer Y."/>
            <person name="Grigoriev I.V."/>
        </authorList>
    </citation>
    <scope>NUCLEOTIDE SEQUENCE [LARGE SCALE GENOMIC DNA]</scope>
    <source>
        <strain evidence="3">RCC299 / NOUM17</strain>
    </source>
</reference>
<evidence type="ECO:0000256" key="1">
    <source>
        <dbReference type="SAM" id="MobiDB-lite"/>
    </source>
</evidence>
<dbReference type="InParanoid" id="C1EGN8"/>
<dbReference type="KEGG" id="mis:MICPUN_104011"/>
<accession>C1EGN8</accession>
<feature type="compositionally biased region" description="Basic and acidic residues" evidence="1">
    <location>
        <begin position="230"/>
        <end position="239"/>
    </location>
</feature>
<feature type="compositionally biased region" description="Low complexity" evidence="1">
    <location>
        <begin position="217"/>
        <end position="229"/>
    </location>
</feature>
<dbReference type="GeneID" id="8249031"/>
<sequence>MGGGDALQKSMAVLAAVKKGMTSVSELRDRCNDAIRAGVDVNGVAERQRVPVGGVHGRDYMKLVRDDVKLRLKEHAEKEGKRLPGFGNDDGDGADAKRLAVGGVDGEPPLRLGTGDSTGERLVALGDGKERGKGRATSTSGSEDDGDDADIPGMSKGELVDAVLKERVRGAKLKRRLERMEDERKRKRKRGRKEDDKRRRKGKGKKKSKSKSRRRSSSSSSSSSSSESSSSERRYDHISGKVIKLKRKSSRVDDRLESNRLKTLKLLNSAY</sequence>
<dbReference type="RefSeq" id="XP_002505900.1">
    <property type="nucleotide sequence ID" value="XM_002505854.1"/>
</dbReference>
<dbReference type="OMA" id="SERRYDH"/>
<proteinExistence type="predicted"/>
<evidence type="ECO:0000313" key="3">
    <source>
        <dbReference type="Proteomes" id="UP000002009"/>
    </source>
</evidence>
<keyword evidence="3" id="KW-1185">Reference proteome</keyword>
<evidence type="ECO:0000313" key="2">
    <source>
        <dbReference type="EMBL" id="ACO67158.1"/>
    </source>
</evidence>